<feature type="transmembrane region" description="Helical" evidence="10">
    <location>
        <begin position="300"/>
        <end position="322"/>
    </location>
</feature>
<keyword evidence="14" id="KW-1185">Reference proteome</keyword>
<dbReference type="Gene3D" id="6.10.340.10">
    <property type="match status" value="1"/>
</dbReference>
<sequence>MFKKTTRLRSKMMLALLPAIIGSLLIVTFASYYLSKRQVESEIQHKTQAIEHSIVNNINDRFNKHQQVAQSIGALVEARGEMLTREDYEQILGKAIQTNEDTLGAGVWYEPYTYSETEQYFGPYVYKSEDGVTYTEDYEKADYDFPTTAWYEKGKNAEVAGWTDPYYDKASDITMVTTSVPFYDDSDQFAGVISSDIDLTSIQQLVSNLDMSEGGFAFLLDGQGNYLTHPNQDKVMNATVQSEENLGGKGQTIMEEKEGSVLINQGGTSEEIFYTTIPKTGWKLGISMPTSQLYAASTQLLTNLLMIVGAVIALMFIVIFLLSRKITRPIENLAMQTQKVAEGNLHVQAYTKRNDEIGKLTNHFNYMVESMRDFIKKAKESSNTVTKSAESFSAVSEETTASSEEINKTMAEIAASSSDSAQEIETTKQQMESLSSRIENLTKSSHEMEEKSKDAIEASETGLSQMNELEDSSKESAQTVDNVEDLIQNLASQIHKINDVIDSINDFSEQTNLLSLNASIEAARAGEHGKGFAVVAEEVRKLADQSSQSTAEVQKIIEQILQSSSEAVEGMSATKEISNRQRDVVSRTIEVFHQIGSNVKSIDESIQHNVQEVTSMNEDKKEMMNAIERISGSVQETAAANEEVTATLDEQVQALHSVASSAEGLSQSSEDLKSMIESYNVDEVEDDSNEDEEKTNVEKQSSEEIHNNNEKKAG</sequence>
<keyword evidence="2" id="KW-1003">Cell membrane</keyword>
<evidence type="ECO:0000256" key="6">
    <source>
        <dbReference type="ARBA" id="ARBA00023224"/>
    </source>
</evidence>
<accession>A0A0A2TET1</accession>
<feature type="compositionally biased region" description="Polar residues" evidence="9">
    <location>
        <begin position="415"/>
        <end position="435"/>
    </location>
</feature>
<dbReference type="AlphaFoldDB" id="A0A0A2TET1"/>
<dbReference type="CDD" id="cd12912">
    <property type="entry name" value="PDC2_MCP_like"/>
    <property type="match status" value="1"/>
</dbReference>
<evidence type="ECO:0000256" key="3">
    <source>
        <dbReference type="ARBA" id="ARBA00022481"/>
    </source>
</evidence>
<evidence type="ECO:0000256" key="5">
    <source>
        <dbReference type="ARBA" id="ARBA00023136"/>
    </source>
</evidence>
<keyword evidence="6 8" id="KW-0807">Transducer</keyword>
<evidence type="ECO:0000313" key="14">
    <source>
        <dbReference type="Proteomes" id="UP000030147"/>
    </source>
</evidence>
<dbReference type="CDD" id="cd11386">
    <property type="entry name" value="MCP_signal"/>
    <property type="match status" value="1"/>
</dbReference>
<evidence type="ECO:0000256" key="7">
    <source>
        <dbReference type="ARBA" id="ARBA00029447"/>
    </source>
</evidence>
<dbReference type="SMART" id="SM00304">
    <property type="entry name" value="HAMP"/>
    <property type="match status" value="1"/>
</dbReference>
<feature type="compositionally biased region" description="Basic and acidic residues" evidence="9">
    <location>
        <begin position="694"/>
        <end position="714"/>
    </location>
</feature>
<dbReference type="GO" id="GO:0006935">
    <property type="term" value="P:chemotaxis"/>
    <property type="evidence" value="ECO:0007669"/>
    <property type="project" value="UniProtKB-KW"/>
</dbReference>
<dbReference type="InterPro" id="IPR004089">
    <property type="entry name" value="MCPsignal_dom"/>
</dbReference>
<dbReference type="PANTHER" id="PTHR32089:SF114">
    <property type="entry name" value="METHYL-ACCEPTING CHEMOTAXIS PROTEIN MCPB"/>
    <property type="match status" value="1"/>
</dbReference>
<evidence type="ECO:0000256" key="4">
    <source>
        <dbReference type="ARBA" id="ARBA00022500"/>
    </source>
</evidence>
<feature type="region of interest" description="Disordered" evidence="9">
    <location>
        <begin position="413"/>
        <end position="435"/>
    </location>
</feature>
<feature type="domain" description="Methyl-accepting transducer" evidence="11">
    <location>
        <begin position="395"/>
        <end position="645"/>
    </location>
</feature>
<comment type="subcellular location">
    <subcellularLocation>
        <location evidence="1">Cell membrane</location>
    </subcellularLocation>
</comment>
<feature type="compositionally biased region" description="Acidic residues" evidence="9">
    <location>
        <begin position="680"/>
        <end position="693"/>
    </location>
</feature>
<evidence type="ECO:0000256" key="8">
    <source>
        <dbReference type="PROSITE-ProRule" id="PRU00284"/>
    </source>
</evidence>
<dbReference type="CDD" id="cd06225">
    <property type="entry name" value="HAMP"/>
    <property type="match status" value="1"/>
</dbReference>
<feature type="region of interest" description="Disordered" evidence="9">
    <location>
        <begin position="659"/>
        <end position="714"/>
    </location>
</feature>
<proteinExistence type="inferred from homology"/>
<organism evidence="13 14">
    <name type="scientific">Pontibacillus yanchengensis Y32</name>
    <dbReference type="NCBI Taxonomy" id="1385514"/>
    <lineage>
        <taxon>Bacteria</taxon>
        <taxon>Bacillati</taxon>
        <taxon>Bacillota</taxon>
        <taxon>Bacilli</taxon>
        <taxon>Bacillales</taxon>
        <taxon>Bacillaceae</taxon>
        <taxon>Pontibacillus</taxon>
    </lineage>
</organism>
<dbReference type="PANTHER" id="PTHR32089">
    <property type="entry name" value="METHYL-ACCEPTING CHEMOTAXIS PROTEIN MCPB"/>
    <property type="match status" value="1"/>
</dbReference>
<dbReference type="Gene3D" id="1.10.287.950">
    <property type="entry name" value="Methyl-accepting chemotaxis protein"/>
    <property type="match status" value="1"/>
</dbReference>
<dbReference type="eggNOG" id="COG0840">
    <property type="taxonomic scope" value="Bacteria"/>
</dbReference>
<dbReference type="PROSITE" id="PS50111">
    <property type="entry name" value="CHEMOTAXIS_TRANSDUC_2"/>
    <property type="match status" value="1"/>
</dbReference>
<dbReference type="SUPFAM" id="SSF58104">
    <property type="entry name" value="Methyl-accepting chemotaxis protein (MCP) signaling domain"/>
    <property type="match status" value="1"/>
</dbReference>
<evidence type="ECO:0000259" key="11">
    <source>
        <dbReference type="PROSITE" id="PS50111"/>
    </source>
</evidence>
<keyword evidence="10" id="KW-0812">Transmembrane</keyword>
<feature type="compositionally biased region" description="Polar residues" evidence="9">
    <location>
        <begin position="659"/>
        <end position="669"/>
    </location>
</feature>
<dbReference type="SMART" id="SM00283">
    <property type="entry name" value="MA"/>
    <property type="match status" value="1"/>
</dbReference>
<dbReference type="Pfam" id="PF00015">
    <property type="entry name" value="MCPsignal"/>
    <property type="match status" value="1"/>
</dbReference>
<dbReference type="Proteomes" id="UP000030147">
    <property type="component" value="Unassembled WGS sequence"/>
</dbReference>
<keyword evidence="3" id="KW-0488">Methylation</keyword>
<feature type="domain" description="HAMP" evidence="12">
    <location>
        <begin position="324"/>
        <end position="376"/>
    </location>
</feature>
<dbReference type="InterPro" id="IPR029151">
    <property type="entry name" value="Sensor-like_sf"/>
</dbReference>
<dbReference type="PROSITE" id="PS50885">
    <property type="entry name" value="HAMP"/>
    <property type="match status" value="1"/>
</dbReference>
<dbReference type="SUPFAM" id="SSF103190">
    <property type="entry name" value="Sensory domain-like"/>
    <property type="match status" value="1"/>
</dbReference>
<comment type="similarity">
    <text evidence="7">Belongs to the methyl-accepting chemotaxis (MCP) protein family.</text>
</comment>
<evidence type="ECO:0008006" key="15">
    <source>
        <dbReference type="Google" id="ProtNLM"/>
    </source>
</evidence>
<evidence type="ECO:0000256" key="9">
    <source>
        <dbReference type="SAM" id="MobiDB-lite"/>
    </source>
</evidence>
<evidence type="ECO:0000256" key="10">
    <source>
        <dbReference type="SAM" id="Phobius"/>
    </source>
</evidence>
<dbReference type="CDD" id="cd12913">
    <property type="entry name" value="PDC1_MCP_like"/>
    <property type="match status" value="1"/>
</dbReference>
<name>A0A0A2TET1_9BACI</name>
<evidence type="ECO:0000256" key="2">
    <source>
        <dbReference type="ARBA" id="ARBA00022475"/>
    </source>
</evidence>
<dbReference type="InterPro" id="IPR003660">
    <property type="entry name" value="HAMP_dom"/>
</dbReference>
<dbReference type="GO" id="GO:0007165">
    <property type="term" value="P:signal transduction"/>
    <property type="evidence" value="ECO:0007669"/>
    <property type="project" value="UniProtKB-KW"/>
</dbReference>
<dbReference type="OrthoDB" id="9804712at2"/>
<dbReference type="STRING" id="1385514.N782_09765"/>
<dbReference type="RefSeq" id="WP_036818817.1">
    <property type="nucleotide sequence ID" value="NZ_AVBF01000021.1"/>
</dbReference>
<comment type="caution">
    <text evidence="13">The sequence shown here is derived from an EMBL/GenBank/DDBJ whole genome shotgun (WGS) entry which is preliminary data.</text>
</comment>
<reference evidence="13 14" key="1">
    <citation type="journal article" date="2015" name="Stand. Genomic Sci.">
        <title>High quality draft genome sequence of the moderately halophilic bacterium Pontibacillus yanchengensis Y32(T) and comparison among Pontibacillus genomes.</title>
        <authorList>
            <person name="Huang J."/>
            <person name="Qiao Z.X."/>
            <person name="Tang J.W."/>
            <person name="Wang G."/>
        </authorList>
    </citation>
    <scope>NUCLEOTIDE SEQUENCE [LARGE SCALE GENOMIC DNA]</scope>
    <source>
        <strain evidence="13 14">Y32</strain>
    </source>
</reference>
<dbReference type="GO" id="GO:0005886">
    <property type="term" value="C:plasma membrane"/>
    <property type="evidence" value="ECO:0007669"/>
    <property type="project" value="UniProtKB-SubCell"/>
</dbReference>
<dbReference type="Pfam" id="PF22673">
    <property type="entry name" value="MCP-like_PDC_1"/>
    <property type="match status" value="1"/>
</dbReference>
<dbReference type="Pfam" id="PF00672">
    <property type="entry name" value="HAMP"/>
    <property type="match status" value="1"/>
</dbReference>
<keyword evidence="5 10" id="KW-0472">Membrane</keyword>
<dbReference type="Gene3D" id="3.30.450.20">
    <property type="entry name" value="PAS domain"/>
    <property type="match status" value="2"/>
</dbReference>
<keyword evidence="4" id="KW-0145">Chemotaxis</keyword>
<evidence type="ECO:0000256" key="1">
    <source>
        <dbReference type="ARBA" id="ARBA00004236"/>
    </source>
</evidence>
<gene>
    <name evidence="13" type="ORF">N782_09765</name>
</gene>
<evidence type="ECO:0000313" key="13">
    <source>
        <dbReference type="EMBL" id="KGP72913.1"/>
    </source>
</evidence>
<protein>
    <recommendedName>
        <fullName evidence="15">Chemotaxis protein</fullName>
    </recommendedName>
</protein>
<evidence type="ECO:0000259" key="12">
    <source>
        <dbReference type="PROSITE" id="PS50885"/>
    </source>
</evidence>
<dbReference type="EMBL" id="AVBF01000021">
    <property type="protein sequence ID" value="KGP72913.1"/>
    <property type="molecule type" value="Genomic_DNA"/>
</dbReference>
<keyword evidence="10" id="KW-1133">Transmembrane helix</keyword>